<feature type="region of interest" description="Disordered" evidence="1">
    <location>
        <begin position="77"/>
        <end position="97"/>
    </location>
</feature>
<organism evidence="2 3">
    <name type="scientific">Streptomyces kebangsaanensis</name>
    <dbReference type="NCBI Taxonomy" id="864058"/>
    <lineage>
        <taxon>Bacteria</taxon>
        <taxon>Bacillati</taxon>
        <taxon>Actinomycetota</taxon>
        <taxon>Actinomycetes</taxon>
        <taxon>Kitasatosporales</taxon>
        <taxon>Streptomycetaceae</taxon>
        <taxon>Streptomyces</taxon>
    </lineage>
</organism>
<keyword evidence="3" id="KW-1185">Reference proteome</keyword>
<protein>
    <recommendedName>
        <fullName evidence="4">Transposase IS111A/IS1328/IS1533 N-terminal domain-containing protein</fullName>
    </recommendedName>
</protein>
<sequence length="97" mass="10400">MPGIRVGADIGRTRHHRVVVDADGGRLLSRRVLETSTDALRAVGPDQDGAALPTGLLLGHDRPTAHLTGLAVHRAPRLRPRRRRPAQARTCPAGVDP</sequence>
<evidence type="ECO:0000256" key="1">
    <source>
        <dbReference type="SAM" id="MobiDB-lite"/>
    </source>
</evidence>
<evidence type="ECO:0000313" key="3">
    <source>
        <dbReference type="Proteomes" id="UP001601197"/>
    </source>
</evidence>
<dbReference type="RefSeq" id="WP_388349924.1">
    <property type="nucleotide sequence ID" value="NZ_JBIAFJ010000022.1"/>
</dbReference>
<feature type="compositionally biased region" description="Low complexity" evidence="1">
    <location>
        <begin position="87"/>
        <end position="97"/>
    </location>
</feature>
<evidence type="ECO:0000313" key="2">
    <source>
        <dbReference type="EMBL" id="MFE9172398.1"/>
    </source>
</evidence>
<evidence type="ECO:0008006" key="4">
    <source>
        <dbReference type="Google" id="ProtNLM"/>
    </source>
</evidence>
<gene>
    <name evidence="2" type="ORF">ACFYNZ_23460</name>
</gene>
<comment type="caution">
    <text evidence="2">The sequence shown here is derived from an EMBL/GenBank/DDBJ whole genome shotgun (WGS) entry which is preliminary data.</text>
</comment>
<dbReference type="EMBL" id="JBIAFJ010000022">
    <property type="protein sequence ID" value="MFE9172398.1"/>
    <property type="molecule type" value="Genomic_DNA"/>
</dbReference>
<dbReference type="Proteomes" id="UP001601197">
    <property type="component" value="Unassembled WGS sequence"/>
</dbReference>
<reference evidence="2 3" key="1">
    <citation type="submission" date="2024-10" db="EMBL/GenBank/DDBJ databases">
        <title>The Natural Products Discovery Center: Release of the First 8490 Sequenced Strains for Exploring Actinobacteria Biosynthetic Diversity.</title>
        <authorList>
            <person name="Kalkreuter E."/>
            <person name="Kautsar S.A."/>
            <person name="Yang D."/>
            <person name="Bader C.D."/>
            <person name="Teijaro C.N."/>
            <person name="Fluegel L."/>
            <person name="Davis C.M."/>
            <person name="Simpson J.R."/>
            <person name="Lauterbach L."/>
            <person name="Steele A.D."/>
            <person name="Gui C."/>
            <person name="Meng S."/>
            <person name="Li G."/>
            <person name="Viehrig K."/>
            <person name="Ye F."/>
            <person name="Su P."/>
            <person name="Kiefer A.F."/>
            <person name="Nichols A."/>
            <person name="Cepeda A.J."/>
            <person name="Yan W."/>
            <person name="Fan B."/>
            <person name="Jiang Y."/>
            <person name="Adhikari A."/>
            <person name="Zheng C.-J."/>
            <person name="Schuster L."/>
            <person name="Cowan T.M."/>
            <person name="Smanski M.J."/>
            <person name="Chevrette M.G."/>
            <person name="De Carvalho L.P.S."/>
            <person name="Shen B."/>
        </authorList>
    </citation>
    <scope>NUCLEOTIDE SEQUENCE [LARGE SCALE GENOMIC DNA]</scope>
    <source>
        <strain evidence="2 3">NPDC007147</strain>
    </source>
</reference>
<proteinExistence type="predicted"/>
<accession>A0ABW6L0C0</accession>
<name>A0ABW6L0C0_9ACTN</name>
<feature type="compositionally biased region" description="Basic residues" evidence="1">
    <location>
        <begin position="77"/>
        <end position="86"/>
    </location>
</feature>